<accession>A0A5C1AFB8</accession>
<protein>
    <recommendedName>
        <fullName evidence="3">DUF3826 domain-containing protein</fullName>
    </recommendedName>
</protein>
<dbReference type="OrthoDB" id="280047at2"/>
<dbReference type="AlphaFoldDB" id="A0A5C1AFB8"/>
<evidence type="ECO:0008006" key="3">
    <source>
        <dbReference type="Google" id="ProtNLM"/>
    </source>
</evidence>
<gene>
    <name evidence="1" type="ORF">PX52LOC_04965</name>
</gene>
<dbReference type="Pfam" id="PF12875">
    <property type="entry name" value="DUF3826"/>
    <property type="match status" value="1"/>
</dbReference>
<dbReference type="InterPro" id="IPR024284">
    <property type="entry name" value="DUF3826"/>
</dbReference>
<proteinExistence type="predicted"/>
<dbReference type="Proteomes" id="UP000324974">
    <property type="component" value="Chromosome"/>
</dbReference>
<keyword evidence="2" id="KW-1185">Reference proteome</keyword>
<organism evidence="1 2">
    <name type="scientific">Limnoglobus roseus</name>
    <dbReference type="NCBI Taxonomy" id="2598579"/>
    <lineage>
        <taxon>Bacteria</taxon>
        <taxon>Pseudomonadati</taxon>
        <taxon>Planctomycetota</taxon>
        <taxon>Planctomycetia</taxon>
        <taxon>Gemmatales</taxon>
        <taxon>Gemmataceae</taxon>
        <taxon>Limnoglobus</taxon>
    </lineage>
</organism>
<sequence>MFPCIITLLLIAPPDDYAAVAAKRAAAAMAAAGQLDATKAERVRTAVAAHYTGLNAVHTARDAAAGDPVAREKAAAEVKELHAKFKAVLAAELTAVQTEAVMDQMTYNVVPNTLKAYREMLPTLTDAQAVRIRELLVVGREDALVAGASKAKHEKFGVAKGKINNYLSGQGYDLKKAGQEWAERRKAAEAKK</sequence>
<evidence type="ECO:0000313" key="2">
    <source>
        <dbReference type="Proteomes" id="UP000324974"/>
    </source>
</evidence>
<evidence type="ECO:0000313" key="1">
    <source>
        <dbReference type="EMBL" id="QEL17951.1"/>
    </source>
</evidence>
<name>A0A5C1AFB8_9BACT</name>
<dbReference type="EMBL" id="CP042425">
    <property type="protein sequence ID" value="QEL17951.1"/>
    <property type="molecule type" value="Genomic_DNA"/>
</dbReference>
<reference evidence="2" key="1">
    <citation type="submission" date="2019-08" db="EMBL/GenBank/DDBJ databases">
        <title>Limnoglobus roseus gen. nov., sp. nov., a novel freshwater planctomycete with a giant genome from the family Gemmataceae.</title>
        <authorList>
            <person name="Kulichevskaya I.S."/>
            <person name="Naumoff D.G."/>
            <person name="Miroshnikov K."/>
            <person name="Ivanova A."/>
            <person name="Philippov D.A."/>
            <person name="Hakobyan A."/>
            <person name="Rijpstra I.C."/>
            <person name="Sinninghe Damste J.S."/>
            <person name="Liesack W."/>
            <person name="Dedysh S.N."/>
        </authorList>
    </citation>
    <scope>NUCLEOTIDE SEQUENCE [LARGE SCALE GENOMIC DNA]</scope>
    <source>
        <strain evidence="2">PX52</strain>
    </source>
</reference>
<dbReference type="KEGG" id="lrs:PX52LOC_04965"/>
<dbReference type="RefSeq" id="WP_149112498.1">
    <property type="nucleotide sequence ID" value="NZ_CP042425.1"/>
</dbReference>